<dbReference type="GO" id="GO:0016787">
    <property type="term" value="F:hydrolase activity"/>
    <property type="evidence" value="ECO:0007669"/>
    <property type="project" value="UniProtKB-KW"/>
</dbReference>
<feature type="transmembrane region" description="Helical" evidence="10">
    <location>
        <begin position="365"/>
        <end position="383"/>
    </location>
</feature>
<evidence type="ECO:0000259" key="11">
    <source>
        <dbReference type="Pfam" id="PF00149"/>
    </source>
</evidence>
<keyword evidence="8 10" id="KW-0472">Membrane</keyword>
<comment type="caution">
    <text evidence="12">The sequence shown here is derived from an EMBL/GenBank/DDBJ whole genome shotgun (WGS) entry which is preliminary data.</text>
</comment>
<proteinExistence type="inferred from homology"/>
<dbReference type="AlphaFoldDB" id="A0AAN9C5X5"/>
<keyword evidence="7 10" id="KW-1133">Transmembrane helix</keyword>
<accession>A0AAN9C5X5</accession>
<dbReference type="Proteomes" id="UP001374579">
    <property type="component" value="Unassembled WGS sequence"/>
</dbReference>
<evidence type="ECO:0000256" key="10">
    <source>
        <dbReference type="SAM" id="Phobius"/>
    </source>
</evidence>
<dbReference type="PANTHER" id="PTHR13315:SF0">
    <property type="entry name" value="METALLOPHOSPHOESTERASE 1"/>
    <property type="match status" value="1"/>
</dbReference>
<evidence type="ECO:0000313" key="12">
    <source>
        <dbReference type="EMBL" id="KAK7115000.1"/>
    </source>
</evidence>
<keyword evidence="4 10" id="KW-0812">Transmembrane</keyword>
<dbReference type="EMBL" id="JBAMIC010000001">
    <property type="protein sequence ID" value="KAK7115000.1"/>
    <property type="molecule type" value="Genomic_DNA"/>
</dbReference>
<gene>
    <name evidence="12" type="ORF">V1264_000953</name>
</gene>
<comment type="subcellular location">
    <subcellularLocation>
        <location evidence="2">Membrane</location>
        <topology evidence="2">Multi-pass membrane protein</topology>
    </subcellularLocation>
</comment>
<evidence type="ECO:0000256" key="3">
    <source>
        <dbReference type="ARBA" id="ARBA00008895"/>
    </source>
</evidence>
<evidence type="ECO:0000256" key="5">
    <source>
        <dbReference type="ARBA" id="ARBA00022723"/>
    </source>
</evidence>
<evidence type="ECO:0000256" key="1">
    <source>
        <dbReference type="ARBA" id="ARBA00001936"/>
    </source>
</evidence>
<keyword evidence="5" id="KW-0479">Metal-binding</keyword>
<evidence type="ECO:0000313" key="13">
    <source>
        <dbReference type="Proteomes" id="UP001374579"/>
    </source>
</evidence>
<keyword evidence="13" id="KW-1185">Reference proteome</keyword>
<feature type="domain" description="Calcineurin-like phosphoesterase" evidence="11">
    <location>
        <begin position="68"/>
        <end position="178"/>
    </location>
</feature>
<dbReference type="GO" id="GO:0016020">
    <property type="term" value="C:membrane"/>
    <property type="evidence" value="ECO:0007669"/>
    <property type="project" value="UniProtKB-SubCell"/>
</dbReference>
<organism evidence="12 13">
    <name type="scientific">Littorina saxatilis</name>
    <dbReference type="NCBI Taxonomy" id="31220"/>
    <lineage>
        <taxon>Eukaryota</taxon>
        <taxon>Metazoa</taxon>
        <taxon>Spiralia</taxon>
        <taxon>Lophotrochozoa</taxon>
        <taxon>Mollusca</taxon>
        <taxon>Gastropoda</taxon>
        <taxon>Caenogastropoda</taxon>
        <taxon>Littorinimorpha</taxon>
        <taxon>Littorinoidea</taxon>
        <taxon>Littorinidae</taxon>
        <taxon>Littorina</taxon>
    </lineage>
</organism>
<sequence length="392" mass="45549">MSMYSCRDRRFNLKMTGFRGRLALAGILVLLLLLYCEFLHYFVVLLQCTWPRLQASGTVGLGSDPEDLKVMFLADTHLLGFREGNWFDKLRREWQMKRAFQTSMLLHHPDVVFVLGDLLDEGKWCNDEEFQYHVQRFNSMFTVPASTQRHLLVGNHDVGYHYMMTGHKQQRFEEAFGSRSAALLSIRGVQFVVLNSMAMEGDGCHFCQEAERGLKKISRQLQCAKEKAGPKPPREECQAYDFQDSFRYSRPVLLQHFPLFRQSDADCNTEDAAPPSEKSQRFQPRYDCLSKESSQQLFKLIEPRLVIDAHTHHGCYRLHDNGVPEWTVASFSWRNKKNPSFLMARISAKDHKVSLCQMPDERTVIWIYITGAIVILLWLCMSFRTNKWGKIS</sequence>
<dbReference type="InterPro" id="IPR033308">
    <property type="entry name" value="PGAP5/Cdc1/Ted1"/>
</dbReference>
<comment type="similarity">
    <text evidence="3">Belongs to the metallophosphoesterase superfamily. MPPE1 family.</text>
</comment>
<reference evidence="12 13" key="1">
    <citation type="submission" date="2024-02" db="EMBL/GenBank/DDBJ databases">
        <title>Chromosome-scale genome assembly of the rough periwinkle Littorina saxatilis.</title>
        <authorList>
            <person name="De Jode A."/>
            <person name="Faria R."/>
            <person name="Formenti G."/>
            <person name="Sims Y."/>
            <person name="Smith T.P."/>
            <person name="Tracey A."/>
            <person name="Wood J.M.D."/>
            <person name="Zagrodzka Z.B."/>
            <person name="Johannesson K."/>
            <person name="Butlin R.K."/>
            <person name="Leder E.H."/>
        </authorList>
    </citation>
    <scope>NUCLEOTIDE SEQUENCE [LARGE SCALE GENOMIC DNA]</scope>
    <source>
        <strain evidence="12">Snail1</strain>
        <tissue evidence="12">Muscle</tissue>
    </source>
</reference>
<dbReference type="PANTHER" id="PTHR13315">
    <property type="entry name" value="METALLO PHOSPHOESTERASE RELATED"/>
    <property type="match status" value="1"/>
</dbReference>
<dbReference type="SUPFAM" id="SSF56300">
    <property type="entry name" value="Metallo-dependent phosphatases"/>
    <property type="match status" value="1"/>
</dbReference>
<evidence type="ECO:0000256" key="6">
    <source>
        <dbReference type="ARBA" id="ARBA00022801"/>
    </source>
</evidence>
<dbReference type="Pfam" id="PF00149">
    <property type="entry name" value="Metallophos"/>
    <property type="match status" value="1"/>
</dbReference>
<dbReference type="InterPro" id="IPR029052">
    <property type="entry name" value="Metallo-depent_PP-like"/>
</dbReference>
<protein>
    <recommendedName>
        <fullName evidence="11">Calcineurin-like phosphoesterase domain-containing protein</fullName>
    </recommendedName>
</protein>
<dbReference type="GO" id="GO:0046872">
    <property type="term" value="F:metal ion binding"/>
    <property type="evidence" value="ECO:0007669"/>
    <property type="project" value="UniProtKB-KW"/>
</dbReference>
<evidence type="ECO:0000256" key="7">
    <source>
        <dbReference type="ARBA" id="ARBA00022989"/>
    </source>
</evidence>
<keyword evidence="6" id="KW-0378">Hydrolase</keyword>
<dbReference type="InterPro" id="IPR004843">
    <property type="entry name" value="Calcineurin-like_PHP"/>
</dbReference>
<evidence type="ECO:0000256" key="2">
    <source>
        <dbReference type="ARBA" id="ARBA00004141"/>
    </source>
</evidence>
<evidence type="ECO:0000256" key="9">
    <source>
        <dbReference type="ARBA" id="ARBA00023211"/>
    </source>
</evidence>
<name>A0AAN9C5X5_9CAEN</name>
<dbReference type="GO" id="GO:0006506">
    <property type="term" value="P:GPI anchor biosynthetic process"/>
    <property type="evidence" value="ECO:0007669"/>
    <property type="project" value="InterPro"/>
</dbReference>
<comment type="cofactor">
    <cofactor evidence="1">
        <name>Mn(2+)</name>
        <dbReference type="ChEBI" id="CHEBI:29035"/>
    </cofactor>
</comment>
<evidence type="ECO:0000256" key="8">
    <source>
        <dbReference type="ARBA" id="ARBA00023136"/>
    </source>
</evidence>
<evidence type="ECO:0000256" key="4">
    <source>
        <dbReference type="ARBA" id="ARBA00022692"/>
    </source>
</evidence>
<dbReference type="Gene3D" id="3.60.21.10">
    <property type="match status" value="1"/>
</dbReference>
<keyword evidence="9" id="KW-0464">Manganese</keyword>